<dbReference type="GO" id="GO:0009959">
    <property type="term" value="P:negative gravitropism"/>
    <property type="evidence" value="ECO:0007669"/>
    <property type="project" value="InterPro"/>
</dbReference>
<dbReference type="InterPro" id="IPR040225">
    <property type="entry name" value="GIL1-like"/>
</dbReference>
<sequence length="269" mass="30467">MECPNTMKFNSNMSEIVCKLAKFYALKSIGVLPLKSPISITFTSQFALVLLRVKTEMLQMRRPKTIASESIPNALKCLLERIHALKREASVLNVVNFKNFFKVASESIHDFAKPIISLMKASGWDVDVATKWAENAAVYSKGCDKKHAFKAYIARRMFRGVPLTSYDVSDIMKFDDPIDVLMENPNSDFSKFCGAKYLMVFHPTMEESFFGNLDHRALILSGKHPRTEFYQLFAKVAKWVWVLLGSSATIDPHATMFSVNNRDPNFSGL</sequence>
<dbReference type="PANTHER" id="PTHR31161">
    <property type="entry name" value="PROTEIN GRAVITROPIC IN THE LIGHT 1"/>
    <property type="match status" value="1"/>
</dbReference>
<keyword evidence="2" id="KW-1185">Reference proteome</keyword>
<reference evidence="1" key="1">
    <citation type="submission" date="2023-10" db="EMBL/GenBank/DDBJ databases">
        <authorList>
            <person name="Domelevo Entfellner J.-B."/>
        </authorList>
    </citation>
    <scope>NUCLEOTIDE SEQUENCE</scope>
</reference>
<dbReference type="GO" id="GO:0009639">
    <property type="term" value="P:response to red or far red light"/>
    <property type="evidence" value="ECO:0007669"/>
    <property type="project" value="InterPro"/>
</dbReference>
<proteinExistence type="predicted"/>
<dbReference type="EMBL" id="OY731403">
    <property type="protein sequence ID" value="CAJ1960557.1"/>
    <property type="molecule type" value="Genomic_DNA"/>
</dbReference>
<organism evidence="1 2">
    <name type="scientific">Sphenostylis stenocarpa</name>
    <dbReference type="NCBI Taxonomy" id="92480"/>
    <lineage>
        <taxon>Eukaryota</taxon>
        <taxon>Viridiplantae</taxon>
        <taxon>Streptophyta</taxon>
        <taxon>Embryophyta</taxon>
        <taxon>Tracheophyta</taxon>
        <taxon>Spermatophyta</taxon>
        <taxon>Magnoliopsida</taxon>
        <taxon>eudicotyledons</taxon>
        <taxon>Gunneridae</taxon>
        <taxon>Pentapetalae</taxon>
        <taxon>rosids</taxon>
        <taxon>fabids</taxon>
        <taxon>Fabales</taxon>
        <taxon>Fabaceae</taxon>
        <taxon>Papilionoideae</taxon>
        <taxon>50 kb inversion clade</taxon>
        <taxon>NPAAA clade</taxon>
        <taxon>indigoferoid/millettioid clade</taxon>
        <taxon>Phaseoleae</taxon>
        <taxon>Sphenostylis</taxon>
    </lineage>
</organism>
<accession>A0AA86VRK3</accession>
<dbReference type="AlphaFoldDB" id="A0AA86VRK3"/>
<dbReference type="Proteomes" id="UP001189624">
    <property type="component" value="Chromosome 6"/>
</dbReference>
<name>A0AA86VRK3_9FABA</name>
<evidence type="ECO:0000313" key="1">
    <source>
        <dbReference type="EMBL" id="CAJ1960557.1"/>
    </source>
</evidence>
<dbReference type="Gramene" id="rna-AYBTSS11_LOCUS18257">
    <property type="protein sequence ID" value="CAJ1960557.1"/>
    <property type="gene ID" value="gene-AYBTSS11_LOCUS18257"/>
</dbReference>
<gene>
    <name evidence="1" type="ORF">AYBTSS11_LOCUS18257</name>
</gene>
<protein>
    <submittedName>
        <fullName evidence="1">Uncharacterized protein</fullName>
    </submittedName>
</protein>
<evidence type="ECO:0000313" key="2">
    <source>
        <dbReference type="Proteomes" id="UP001189624"/>
    </source>
</evidence>